<feature type="transmembrane region" description="Helical" evidence="1">
    <location>
        <begin position="118"/>
        <end position="136"/>
    </location>
</feature>
<protein>
    <recommendedName>
        <fullName evidence="4">Sugar transporter</fullName>
    </recommendedName>
</protein>
<keyword evidence="1" id="KW-0472">Membrane</keyword>
<evidence type="ECO:0000313" key="2">
    <source>
        <dbReference type="EMBL" id="MCF8716145.1"/>
    </source>
</evidence>
<organism evidence="2 3">
    <name type="scientific">Joostella atrarenae</name>
    <dbReference type="NCBI Taxonomy" id="679257"/>
    <lineage>
        <taxon>Bacteria</taxon>
        <taxon>Pseudomonadati</taxon>
        <taxon>Bacteroidota</taxon>
        <taxon>Flavobacteriia</taxon>
        <taxon>Flavobacteriales</taxon>
        <taxon>Flavobacteriaceae</taxon>
        <taxon>Joostella</taxon>
    </lineage>
</organism>
<feature type="transmembrane region" description="Helical" evidence="1">
    <location>
        <begin position="62"/>
        <end position="80"/>
    </location>
</feature>
<accession>A0ABS9J6X5</accession>
<reference evidence="2 3" key="1">
    <citation type="submission" date="2021-01" db="EMBL/GenBank/DDBJ databases">
        <title>Genome sequencing of Joostella atrarenae M1-2 (= KCTC 23194).</title>
        <authorList>
            <person name="Zakaria M.R."/>
            <person name="Lam M.Q."/>
            <person name="Chong C.S."/>
        </authorList>
    </citation>
    <scope>NUCLEOTIDE SEQUENCE [LARGE SCALE GENOMIC DNA]</scope>
    <source>
        <strain evidence="2 3">M1-2</strain>
    </source>
</reference>
<evidence type="ECO:0008006" key="4">
    <source>
        <dbReference type="Google" id="ProtNLM"/>
    </source>
</evidence>
<evidence type="ECO:0000256" key="1">
    <source>
        <dbReference type="SAM" id="Phobius"/>
    </source>
</evidence>
<feature type="transmembrane region" description="Helical" evidence="1">
    <location>
        <begin position="87"/>
        <end position="106"/>
    </location>
</feature>
<comment type="caution">
    <text evidence="2">The sequence shown here is derived from an EMBL/GenBank/DDBJ whole genome shotgun (WGS) entry which is preliminary data.</text>
</comment>
<keyword evidence="1" id="KW-1133">Transmembrane helix</keyword>
<name>A0ABS9J6X5_9FLAO</name>
<dbReference type="Proteomes" id="UP000829517">
    <property type="component" value="Unassembled WGS sequence"/>
</dbReference>
<dbReference type="RefSeq" id="WP_236960145.1">
    <property type="nucleotide sequence ID" value="NZ_JAETXX010000012.1"/>
</dbReference>
<feature type="transmembrane region" description="Helical" evidence="1">
    <location>
        <begin position="12"/>
        <end position="33"/>
    </location>
</feature>
<evidence type="ECO:0000313" key="3">
    <source>
        <dbReference type="Proteomes" id="UP000829517"/>
    </source>
</evidence>
<keyword evidence="1" id="KW-0812">Transmembrane</keyword>
<keyword evidence="3" id="KW-1185">Reference proteome</keyword>
<dbReference type="EMBL" id="JAETXX010000012">
    <property type="protein sequence ID" value="MCF8716145.1"/>
    <property type="molecule type" value="Genomic_DNA"/>
</dbReference>
<sequence>MDDQFSTKIPWWFWLVTIVALLWNLMGVGAFIADMTITDEAIQALPKAQQDLYLNNPIWVKAAYGIAVIGGALGCILLIFRVKTAKLVFIISFIAILIQMGYNFLIASSLEVYGPGAYLMPIMIIVIAAYLIIFSGKSIKKGWLK</sequence>
<proteinExistence type="predicted"/>
<gene>
    <name evidence="2" type="ORF">JM658_15040</name>
</gene>